<feature type="binding site" evidence="6">
    <location>
        <position position="163"/>
    </location>
    <ligand>
        <name>FMN</name>
        <dbReference type="ChEBI" id="CHEBI:58210"/>
    </ligand>
</feature>
<dbReference type="InterPro" id="IPR016215">
    <property type="entry name" value="NTA_MOA"/>
</dbReference>
<proteinExistence type="inferred from homology"/>
<dbReference type="InterPro" id="IPR036661">
    <property type="entry name" value="Luciferase-like_sf"/>
</dbReference>
<dbReference type="InterPro" id="IPR051260">
    <property type="entry name" value="Diverse_substr_monoxygenases"/>
</dbReference>
<feature type="binding site" evidence="6">
    <location>
        <position position="113"/>
    </location>
    <ligand>
        <name>FMN</name>
        <dbReference type="ChEBI" id="CHEBI:58210"/>
    </ligand>
</feature>
<dbReference type="PANTHER" id="PTHR30011:SF16">
    <property type="entry name" value="C2H2 FINGER DOMAIN TRANSCRIPTION FACTOR (EUROFUNG)-RELATED"/>
    <property type="match status" value="1"/>
</dbReference>
<reference evidence="9" key="1">
    <citation type="submission" date="2021-01" db="EMBL/GenBank/DDBJ databases">
        <title>YIM 132084 draft genome.</title>
        <authorList>
            <person name="An D."/>
        </authorList>
    </citation>
    <scope>NUCLEOTIDE SEQUENCE</scope>
    <source>
        <strain evidence="9">YIM 132084</strain>
    </source>
</reference>
<evidence type="ECO:0000256" key="2">
    <source>
        <dbReference type="ARBA" id="ARBA00022643"/>
    </source>
</evidence>
<dbReference type="PIRSF" id="PIRSF000337">
    <property type="entry name" value="NTA_MOA"/>
    <property type="match status" value="1"/>
</dbReference>
<evidence type="ECO:0000313" key="10">
    <source>
        <dbReference type="Proteomes" id="UP000663792"/>
    </source>
</evidence>
<evidence type="ECO:0000256" key="6">
    <source>
        <dbReference type="PIRSR" id="PIRSR000337-1"/>
    </source>
</evidence>
<evidence type="ECO:0000256" key="5">
    <source>
        <dbReference type="ARBA" id="ARBA00033748"/>
    </source>
</evidence>
<evidence type="ECO:0000256" key="4">
    <source>
        <dbReference type="ARBA" id="ARBA00023033"/>
    </source>
</evidence>
<comment type="similarity">
    <text evidence="5">Belongs to the NtaA/SnaA/DszA monooxygenase family.</text>
</comment>
<dbReference type="Proteomes" id="UP000663792">
    <property type="component" value="Unassembled WGS sequence"/>
</dbReference>
<accession>A0A939C063</accession>
<keyword evidence="10" id="KW-1185">Reference proteome</keyword>
<sequence>MTALAVDLDRRPDTGAAYDVVAQVHLGVFYTGVGPQLVWSDPDGLDHTAVSTYLRIVQLLERGLFDAFFLGDGQRVRENRGRIHDLDPSGRPDAITQLSALASVTHRIGLVATQNATYNHPAELSRRLAGLDLLSGGRAGWNIVTTDNAWTGANFRAGAWLPHERRYERAAAFAATATALWQSWGADVPVEAHSELVRTTARATVPPSPQGRPVLFQSGDSSGGRDLAAAHADVVYSLNTEFDSAVSYAKDLRTRLRACGRSVDSVRILPGATVILGATEAEATDKARWVLEQQMSPPRALAFFEQFWGTDLSGYDPHGPLPDIEPSPDELDPSRGTITPERRTGKTALIASWRAMAAERRLSIVQLAREVGTRRAPFVGTPGRVADQFAHYVRTRAADGFNLGPHTIPSSLEDVVNLLVPELQERGVYRSAYTGSTLREHLALPAPAGAAS</sequence>
<evidence type="ECO:0000256" key="1">
    <source>
        <dbReference type="ARBA" id="ARBA00022630"/>
    </source>
</evidence>
<keyword evidence="4" id="KW-0503">Monooxygenase</keyword>
<feature type="binding site" evidence="6">
    <location>
        <position position="167"/>
    </location>
    <ligand>
        <name>FMN</name>
        <dbReference type="ChEBI" id="CHEBI:58210"/>
    </ligand>
</feature>
<protein>
    <submittedName>
        <fullName evidence="9">LLM class flavin-dependent oxidoreductase</fullName>
    </submittedName>
</protein>
<gene>
    <name evidence="9" type="ORF">JL106_00050</name>
</gene>
<evidence type="ECO:0000256" key="3">
    <source>
        <dbReference type="ARBA" id="ARBA00023002"/>
    </source>
</evidence>
<feature type="binding site" evidence="6">
    <location>
        <position position="221"/>
    </location>
    <ligand>
        <name>FMN</name>
        <dbReference type="ChEBI" id="CHEBI:58210"/>
    </ligand>
</feature>
<feature type="region of interest" description="Disordered" evidence="7">
    <location>
        <begin position="317"/>
        <end position="340"/>
    </location>
</feature>
<comment type="caution">
    <text evidence="9">The sequence shown here is derived from an EMBL/GenBank/DDBJ whole genome shotgun (WGS) entry which is preliminary data.</text>
</comment>
<evidence type="ECO:0000259" key="8">
    <source>
        <dbReference type="Pfam" id="PF00296"/>
    </source>
</evidence>
<keyword evidence="1 6" id="KW-0285">Flavoprotein</keyword>
<keyword evidence="3" id="KW-0560">Oxidoreductase</keyword>
<dbReference type="InterPro" id="IPR011251">
    <property type="entry name" value="Luciferase-like_dom"/>
</dbReference>
<dbReference type="GO" id="GO:0004497">
    <property type="term" value="F:monooxygenase activity"/>
    <property type="evidence" value="ECO:0007669"/>
    <property type="project" value="UniProtKB-KW"/>
</dbReference>
<keyword evidence="2 6" id="KW-0288">FMN</keyword>
<dbReference type="Pfam" id="PF00296">
    <property type="entry name" value="Bac_luciferase"/>
    <property type="match status" value="1"/>
</dbReference>
<dbReference type="PANTHER" id="PTHR30011">
    <property type="entry name" value="ALKANESULFONATE MONOOXYGENASE-RELATED"/>
    <property type="match status" value="1"/>
</dbReference>
<dbReference type="RefSeq" id="WP_205258628.1">
    <property type="nucleotide sequence ID" value="NZ_JAERWK010000001.1"/>
</dbReference>
<evidence type="ECO:0000256" key="7">
    <source>
        <dbReference type="SAM" id="MobiDB-lite"/>
    </source>
</evidence>
<dbReference type="SUPFAM" id="SSF51679">
    <property type="entry name" value="Bacterial luciferase-like"/>
    <property type="match status" value="1"/>
</dbReference>
<feature type="domain" description="Luciferase-like" evidence="8">
    <location>
        <begin position="49"/>
        <end position="397"/>
    </location>
</feature>
<dbReference type="GO" id="GO:0016705">
    <property type="term" value="F:oxidoreductase activity, acting on paired donors, with incorporation or reduction of molecular oxygen"/>
    <property type="evidence" value="ECO:0007669"/>
    <property type="project" value="InterPro"/>
</dbReference>
<evidence type="ECO:0000313" key="9">
    <source>
        <dbReference type="EMBL" id="MBM9465669.1"/>
    </source>
</evidence>
<dbReference type="AlphaFoldDB" id="A0A939C063"/>
<dbReference type="Gene3D" id="3.20.20.30">
    <property type="entry name" value="Luciferase-like domain"/>
    <property type="match status" value="1"/>
</dbReference>
<organism evidence="9 10">
    <name type="scientific">Nakamurella leprariae</name>
    <dbReference type="NCBI Taxonomy" id="2803911"/>
    <lineage>
        <taxon>Bacteria</taxon>
        <taxon>Bacillati</taxon>
        <taxon>Actinomycetota</taxon>
        <taxon>Actinomycetes</taxon>
        <taxon>Nakamurellales</taxon>
        <taxon>Nakamurellaceae</taxon>
        <taxon>Nakamurella</taxon>
    </lineage>
</organism>
<feature type="binding site" evidence="6">
    <location>
        <position position="72"/>
    </location>
    <ligand>
        <name>FMN</name>
        <dbReference type="ChEBI" id="CHEBI:58210"/>
    </ligand>
</feature>
<dbReference type="EMBL" id="JAERWK010000001">
    <property type="protein sequence ID" value="MBM9465669.1"/>
    <property type="molecule type" value="Genomic_DNA"/>
</dbReference>
<name>A0A939C063_9ACTN</name>